<dbReference type="KEGG" id="goe:100908611"/>
<dbReference type="GeneID" id="100908611"/>
<keyword evidence="1" id="KW-0560">Oxidoreductase</keyword>
<dbReference type="AlphaFoldDB" id="A0AAJ6QYC6"/>
<keyword evidence="4" id="KW-1185">Reference proteome</keyword>
<dbReference type="InterPro" id="IPR002347">
    <property type="entry name" value="SDR_fam"/>
</dbReference>
<evidence type="ECO:0000313" key="5">
    <source>
        <dbReference type="RefSeq" id="XP_003747905.3"/>
    </source>
</evidence>
<dbReference type="PANTHER" id="PTHR43157:SF31">
    <property type="entry name" value="PHOSPHATIDYLINOSITOL-GLYCAN BIOSYNTHESIS CLASS F PROTEIN"/>
    <property type="match status" value="1"/>
</dbReference>
<dbReference type="InterPro" id="IPR036291">
    <property type="entry name" value="NAD(P)-bd_dom_sf"/>
</dbReference>
<comment type="similarity">
    <text evidence="2">Belongs to the short-chain dehydrogenases/reductases (SDR) family.</text>
</comment>
<evidence type="ECO:0000313" key="4">
    <source>
        <dbReference type="Proteomes" id="UP000694867"/>
    </source>
</evidence>
<keyword evidence="3" id="KW-0812">Transmembrane</keyword>
<evidence type="ECO:0000256" key="2">
    <source>
        <dbReference type="RuleBase" id="RU000363"/>
    </source>
</evidence>
<evidence type="ECO:0000256" key="3">
    <source>
        <dbReference type="SAM" id="Phobius"/>
    </source>
</evidence>
<dbReference type="Gene3D" id="3.40.50.720">
    <property type="entry name" value="NAD(P)-binding Rossmann-like Domain"/>
    <property type="match status" value="1"/>
</dbReference>
<gene>
    <name evidence="5" type="primary">LOC100908611</name>
</gene>
<organism evidence="4 5">
    <name type="scientific">Galendromus occidentalis</name>
    <name type="common">western predatory mite</name>
    <dbReference type="NCBI Taxonomy" id="34638"/>
    <lineage>
        <taxon>Eukaryota</taxon>
        <taxon>Metazoa</taxon>
        <taxon>Ecdysozoa</taxon>
        <taxon>Arthropoda</taxon>
        <taxon>Chelicerata</taxon>
        <taxon>Arachnida</taxon>
        <taxon>Acari</taxon>
        <taxon>Parasitiformes</taxon>
        <taxon>Mesostigmata</taxon>
        <taxon>Gamasina</taxon>
        <taxon>Phytoseioidea</taxon>
        <taxon>Phytoseiidae</taxon>
        <taxon>Typhlodrominae</taxon>
        <taxon>Galendromus</taxon>
    </lineage>
</organism>
<sequence length="321" mass="35471">MEMSDFLGSVFFFVKLILVPSLPLKLYIMTGQVKCKSRKRMDGKVVLITGANSGIGKVTARDLLQRGATVIFGCRNLKKASAVAQELLQGKSDGRIVMKRVDLSDFHSIHTAAREILAEEERLDVLINNAGTVASDFKLTTDGFEKAYQVNYLAPVLLTELLLPLLKRSAPARVVNVGSVCYIFGSINPKTLAADFKSKFSTELMRYASTKLALLAYTKASNKELGNSGVTVNVLHPGVARTTIVPERTDIFAMLYKIFDRLMQLYGRSAKDAAQTVIHLSVESIAPFDKGQYWAECRAQATWRGNDPFINGRVLKIPEML</sequence>
<keyword evidence="3" id="KW-0472">Membrane</keyword>
<dbReference type="GO" id="GO:0016491">
    <property type="term" value="F:oxidoreductase activity"/>
    <property type="evidence" value="ECO:0007669"/>
    <property type="project" value="UniProtKB-KW"/>
</dbReference>
<dbReference type="SUPFAM" id="SSF51735">
    <property type="entry name" value="NAD(P)-binding Rossmann-fold domains"/>
    <property type="match status" value="1"/>
</dbReference>
<dbReference type="RefSeq" id="XP_003747905.3">
    <property type="nucleotide sequence ID" value="XM_003747857.1"/>
</dbReference>
<dbReference type="PANTHER" id="PTHR43157">
    <property type="entry name" value="PHOSPHATIDYLINOSITOL-GLYCAN BIOSYNTHESIS CLASS F PROTEIN-RELATED"/>
    <property type="match status" value="1"/>
</dbReference>
<accession>A0AAJ6QYC6</accession>
<evidence type="ECO:0000256" key="1">
    <source>
        <dbReference type="ARBA" id="ARBA00023002"/>
    </source>
</evidence>
<name>A0AAJ6QYC6_9ACAR</name>
<reference evidence="5" key="1">
    <citation type="submission" date="2025-08" db="UniProtKB">
        <authorList>
            <consortium name="RefSeq"/>
        </authorList>
    </citation>
    <scope>IDENTIFICATION</scope>
</reference>
<feature type="transmembrane region" description="Helical" evidence="3">
    <location>
        <begin position="6"/>
        <end position="28"/>
    </location>
</feature>
<dbReference type="PRINTS" id="PR00080">
    <property type="entry name" value="SDRFAMILY"/>
</dbReference>
<dbReference type="Pfam" id="PF00106">
    <property type="entry name" value="adh_short"/>
    <property type="match status" value="1"/>
</dbReference>
<dbReference type="PRINTS" id="PR00081">
    <property type="entry name" value="GDHRDH"/>
</dbReference>
<keyword evidence="3" id="KW-1133">Transmembrane helix</keyword>
<dbReference type="Proteomes" id="UP000694867">
    <property type="component" value="Unplaced"/>
</dbReference>
<protein>
    <submittedName>
        <fullName evidence="5">Retinol dehydrogenase 12-like</fullName>
    </submittedName>
</protein>
<proteinExistence type="inferred from homology"/>